<comment type="caution">
    <text evidence="1">The sequence shown here is derived from an EMBL/GenBank/DDBJ whole genome shotgun (WGS) entry which is preliminary data.</text>
</comment>
<reference evidence="1" key="1">
    <citation type="submission" date="2020-10" db="EMBL/GenBank/DDBJ databases">
        <authorList>
            <person name="Gilroy R."/>
        </authorList>
    </citation>
    <scope>NUCLEOTIDE SEQUENCE</scope>
    <source>
        <strain evidence="1">ChiBcec7-5410</strain>
    </source>
</reference>
<dbReference type="Pfam" id="PF10844">
    <property type="entry name" value="DUF2577"/>
    <property type="match status" value="1"/>
</dbReference>
<dbReference type="AlphaFoldDB" id="A0A9D1H630"/>
<dbReference type="Proteomes" id="UP000824160">
    <property type="component" value="Unassembled WGS sequence"/>
</dbReference>
<evidence type="ECO:0000313" key="1">
    <source>
        <dbReference type="EMBL" id="HIT94395.1"/>
    </source>
</evidence>
<dbReference type="InterPro" id="IPR022555">
    <property type="entry name" value="DUF2577"/>
</dbReference>
<gene>
    <name evidence="1" type="ORF">IAC43_04365</name>
</gene>
<sequence length="113" mass="12450">MISDLLRKSSVGSIAASVEGQMLFGTVESVSPLKVRVDNRLLLEGNALVVPHFLERQEFHLVHEADVHTMDKTYLIEPGLQAGDRVILLSLDGEYLVLGRIGEAGNVRQVEEI</sequence>
<organism evidence="1 2">
    <name type="scientific">Candidatus Faecivivens stercoripullorum</name>
    <dbReference type="NCBI Taxonomy" id="2840805"/>
    <lineage>
        <taxon>Bacteria</taxon>
        <taxon>Bacillati</taxon>
        <taxon>Bacillota</taxon>
        <taxon>Clostridia</taxon>
        <taxon>Eubacteriales</taxon>
        <taxon>Oscillospiraceae</taxon>
        <taxon>Oscillospiraceae incertae sedis</taxon>
        <taxon>Candidatus Faecivivens</taxon>
    </lineage>
</organism>
<evidence type="ECO:0000313" key="2">
    <source>
        <dbReference type="Proteomes" id="UP000824160"/>
    </source>
</evidence>
<reference evidence="1" key="2">
    <citation type="journal article" date="2021" name="PeerJ">
        <title>Extensive microbial diversity within the chicken gut microbiome revealed by metagenomics and culture.</title>
        <authorList>
            <person name="Gilroy R."/>
            <person name="Ravi A."/>
            <person name="Getino M."/>
            <person name="Pursley I."/>
            <person name="Horton D.L."/>
            <person name="Alikhan N.F."/>
            <person name="Baker D."/>
            <person name="Gharbi K."/>
            <person name="Hall N."/>
            <person name="Watson M."/>
            <person name="Adriaenssens E.M."/>
            <person name="Foster-Nyarko E."/>
            <person name="Jarju S."/>
            <person name="Secka A."/>
            <person name="Antonio M."/>
            <person name="Oren A."/>
            <person name="Chaudhuri R.R."/>
            <person name="La Ragione R."/>
            <person name="Hildebrand F."/>
            <person name="Pallen M.J."/>
        </authorList>
    </citation>
    <scope>NUCLEOTIDE SEQUENCE</scope>
    <source>
        <strain evidence="1">ChiBcec7-5410</strain>
    </source>
</reference>
<proteinExistence type="predicted"/>
<name>A0A9D1H630_9FIRM</name>
<protein>
    <submittedName>
        <fullName evidence="1">DUF2577 domain-containing protein</fullName>
    </submittedName>
</protein>
<accession>A0A9D1H630</accession>
<dbReference type="EMBL" id="DVLW01000114">
    <property type="protein sequence ID" value="HIT94395.1"/>
    <property type="molecule type" value="Genomic_DNA"/>
</dbReference>